<gene>
    <name evidence="1" type="ORF">NRE15_05815</name>
</gene>
<protein>
    <submittedName>
        <fullName evidence="1">Uncharacterized protein</fullName>
    </submittedName>
</protein>
<accession>A0ABY5P8T6</accession>
<name>A0ABY5P8T6_9LACT</name>
<evidence type="ECO:0000313" key="2">
    <source>
        <dbReference type="Proteomes" id="UP001315967"/>
    </source>
</evidence>
<organism evidence="1 2">
    <name type="scientific">Fundicoccus culcitae</name>
    <dbReference type="NCBI Taxonomy" id="2969821"/>
    <lineage>
        <taxon>Bacteria</taxon>
        <taxon>Bacillati</taxon>
        <taxon>Bacillota</taxon>
        <taxon>Bacilli</taxon>
        <taxon>Lactobacillales</taxon>
        <taxon>Aerococcaceae</taxon>
        <taxon>Fundicoccus</taxon>
    </lineage>
</organism>
<dbReference type="Proteomes" id="UP001315967">
    <property type="component" value="Chromosome"/>
</dbReference>
<dbReference type="EMBL" id="CP102453">
    <property type="protein sequence ID" value="UUX35157.1"/>
    <property type="molecule type" value="Genomic_DNA"/>
</dbReference>
<dbReference type="RefSeq" id="WP_313794650.1">
    <property type="nucleotide sequence ID" value="NZ_CP102453.1"/>
</dbReference>
<sequence length="128" mass="15312">METAKTFKIGRTILKKIEFYEPEDFNISNYNVSTLPEFTEDRRDMRMLTSIEITNETNVILSVELYIYFYLLEDYQVISKNNEEYRNMIRLCFIELDYFIHTIFRNTSHGIEFKLDIDGMLEESGSDS</sequence>
<proteinExistence type="predicted"/>
<reference evidence="1 2" key="1">
    <citation type="submission" date="2022-08" db="EMBL/GenBank/DDBJ databases">
        <title>Aerococcaceae sp. nov isolated from spoiled eye mask.</title>
        <authorList>
            <person name="Zhou G."/>
            <person name="Xie X.-B."/>
            <person name="Shi Q.-S."/>
            <person name="Wang Y.-S."/>
            <person name="Wen X."/>
            <person name="Peng H."/>
            <person name="Yang X.-J."/>
            <person name="Tao H.-B."/>
            <person name="Huang X.-M."/>
        </authorList>
    </citation>
    <scope>NUCLEOTIDE SEQUENCE [LARGE SCALE GENOMIC DNA]</scope>
    <source>
        <strain evidence="2">DM20194951</strain>
    </source>
</reference>
<evidence type="ECO:0000313" key="1">
    <source>
        <dbReference type="EMBL" id="UUX35157.1"/>
    </source>
</evidence>
<keyword evidence="2" id="KW-1185">Reference proteome</keyword>